<reference evidence="1 2" key="1">
    <citation type="journal article" date="2003" name="Proc. Natl. Acad. Sci. U.S.A.">
        <title>The complete genome sequence of Chromobacterium violaceum reveals remarkable and exploitable bacterial adaptability.</title>
        <authorList>
            <person name="Vasconcelos A.T.R."/>
            <person name="de Almeida D.F."/>
            <person name="Almeida F.C."/>
            <person name="de Almeida L.G.P."/>
            <person name="de Almeida R."/>
            <person name="Goncalves J.A.A."/>
            <person name="Andrade E.M."/>
            <person name="Antonio R.V."/>
            <person name="Araripe J."/>
            <person name="de Araujo M.F.F."/>
            <person name="Filho S.A."/>
            <person name="Azevedo V."/>
            <person name="Batista A.J."/>
            <person name="Bataus L.A.M."/>
            <person name="Batista J.S."/>
            <person name="Belo A."/>
            <person name="vander Berg C."/>
            <person name="Blamey J."/>
            <person name="Bogo M."/>
            <person name="Bonato S."/>
            <person name="Bordignon J."/>
            <person name="Brito C.A."/>
            <person name="Brocchi M."/>
            <person name="Burity H.A."/>
            <person name="Camargo A.A."/>
            <person name="Cardoso D.D.P."/>
            <person name="Carneiro N.P."/>
            <person name="Carraro D.M."/>
            <person name="Carvalho C.M.B."/>
            <person name="Cascardo J.C.M."/>
            <person name="Cavada B.S."/>
            <person name="Chueire L.M.O."/>
            <person name="Pasa T.B.C."/>
            <person name="Duran N."/>
            <person name="Fagundes N."/>
            <person name="Falcao C.L."/>
            <person name="Fantinatti F."/>
            <person name="Farias I.P."/>
            <person name="Felipe M.S.S."/>
            <person name="Ferrari L.P."/>
            <person name="Ferro J.A."/>
            <person name="Ferro M.I.T."/>
            <person name="Franco G.R."/>
            <person name="Freitas N.S.A."/>
            <person name="Furlan L.R."/>
            <person name="Gazzinelli R.T."/>
            <person name="Gomes E.A."/>
            <person name="Goncalves P.R."/>
            <person name="Grangeiro T.B."/>
            <person name="Grattapaglia D."/>
            <person name="Grisard E.C."/>
            <person name="Guimaraes C.T."/>
            <person name="Hanna E.S."/>
            <person name="Hungria M."/>
            <person name="Jardim S.N."/>
            <person name="Laurino J."/>
            <person name="Leoi L.C.T."/>
            <person name="Fassarella L."/>
            <person name="Lima A."/>
            <person name="Loureiro M.F."/>
            <person name="Lyra M.C.P."/>
            <person name="Macedo M."/>
            <person name="Madeira H.M.F."/>
            <person name="Manfio G.P."/>
            <person name="Maranhao A.Q."/>
            <person name="Martins W.S."/>
            <person name="di Mauro S.M.Z."/>
            <person name="de Medeiros S.R.B."/>
            <person name="Meissner R.D.V."/>
            <person name="Menck C.F.M."/>
            <person name="Moreira M.A.M."/>
            <person name="Nascimento F.F."/>
            <person name="Nicolas M.F."/>
            <person name="Oliveira J.G."/>
            <person name="Oliveira S.C."/>
            <person name="Paixao R.F.C."/>
            <person name="Parente J.A."/>
            <person name="Pedrosa F.O."/>
            <person name="Pena S.J.D."/>
            <person name="Perreira J.O."/>
            <person name="Perreira M."/>
            <person name="Pinto L.S.R.C."/>
            <person name="Pinto L.S."/>
            <person name="Porto J.I.R."/>
            <person name="Potrich D.P."/>
            <person name="Neto C.E.R."/>
            <person name="Reis A.M.M."/>
            <person name="Rigo L.U."/>
            <person name="Rondinelli E."/>
            <person name="dos Santos E.B.P."/>
            <person name="Santos F.R."/>
            <person name="Schneider M.P.C."/>
            <person name="Seuanez H.N."/>
            <person name="Silva A.M.R."/>
            <person name="da Silva A.L.C."/>
            <person name="Silva D.W."/>
            <person name="Silva R."/>
            <person name="Simoes I.C."/>
            <person name="Simon D."/>
            <person name="Soares C.M.A."/>
            <person name="Soares R.B.A."/>
            <person name="Souza E.M."/>
            <person name="Souza K.R.L."/>
            <person name="Souza R.C."/>
            <person name="Steffens M.B.R."/>
            <person name="Steindel M."/>
            <person name="Teixeira S.R."/>
            <person name="Urmenyi T."/>
            <person name="Vettore A."/>
            <person name="Wassem R."/>
            <person name="Zaha A."/>
            <person name="Simpson A.J.G."/>
        </authorList>
    </citation>
    <scope>NUCLEOTIDE SEQUENCE [LARGE SCALE GENOMIC DNA]</scope>
    <source>
        <strain evidence="2">ATCC 12472 / DSM 30191 / JCM 1249 / NBRC 12614 / NCIMB 9131 / NCTC 9757</strain>
    </source>
</reference>
<dbReference type="AlphaFoldDB" id="Q7NWI3"/>
<proteinExistence type="predicted"/>
<sequence length="69" mass="7789">MQPDWGTGGRHEVKVGKKVKFTTKGGFGSRDGEGVVELMKSTTRGRFFGVREDGKKTLTYVRERQLKEI</sequence>
<protein>
    <submittedName>
        <fullName evidence="1">Uncharacterized protein</fullName>
    </submittedName>
</protein>
<name>Q7NWI3_CHRVO</name>
<dbReference type="KEGG" id="cvi:CV_2006"/>
<dbReference type="Proteomes" id="UP000001424">
    <property type="component" value="Chromosome"/>
</dbReference>
<evidence type="ECO:0000313" key="1">
    <source>
        <dbReference type="EMBL" id="AAQ59678.1"/>
    </source>
</evidence>
<organism evidence="1 2">
    <name type="scientific">Chromobacterium violaceum (strain ATCC 12472 / DSM 30191 / JCM 1249 / CCUG 213 / NBRC 12614 / NCIMB 9131 / NCTC 9757 / MK)</name>
    <dbReference type="NCBI Taxonomy" id="243365"/>
    <lineage>
        <taxon>Bacteria</taxon>
        <taxon>Pseudomonadati</taxon>
        <taxon>Pseudomonadota</taxon>
        <taxon>Betaproteobacteria</taxon>
        <taxon>Neisseriales</taxon>
        <taxon>Chromobacteriaceae</taxon>
        <taxon>Chromobacterium</taxon>
    </lineage>
</organism>
<evidence type="ECO:0000313" key="2">
    <source>
        <dbReference type="Proteomes" id="UP000001424"/>
    </source>
</evidence>
<keyword evidence="2" id="KW-1185">Reference proteome</keyword>
<dbReference type="HOGENOM" id="CLU_2768325_0_0_4"/>
<dbReference type="EMBL" id="AE016825">
    <property type="protein sequence ID" value="AAQ59678.1"/>
    <property type="molecule type" value="Genomic_DNA"/>
</dbReference>
<accession>Q7NWI3</accession>
<gene>
    <name evidence="1" type="ordered locus">CV_2006</name>
</gene>